<evidence type="ECO:0000256" key="1">
    <source>
        <dbReference type="SAM" id="MobiDB-lite"/>
    </source>
</evidence>
<name>A0A8W8MR70_MAGGI</name>
<protein>
    <submittedName>
        <fullName evidence="2">Uncharacterized protein</fullName>
    </submittedName>
</protein>
<reference evidence="2" key="1">
    <citation type="submission" date="2022-08" db="UniProtKB">
        <authorList>
            <consortium name="EnsemblMetazoa"/>
        </authorList>
    </citation>
    <scope>IDENTIFICATION</scope>
    <source>
        <strain evidence="2">05x7-T-G4-1.051#20</strain>
    </source>
</reference>
<dbReference type="AlphaFoldDB" id="A0A8W8MR70"/>
<feature type="compositionally biased region" description="Acidic residues" evidence="1">
    <location>
        <begin position="96"/>
        <end position="109"/>
    </location>
</feature>
<dbReference type="PANTHER" id="PTHR33480:SF1">
    <property type="entry name" value="TYR RECOMBINASE DOMAIN-CONTAINING PROTEIN"/>
    <property type="match status" value="1"/>
</dbReference>
<feature type="region of interest" description="Disordered" evidence="1">
    <location>
        <begin position="807"/>
        <end position="859"/>
    </location>
</feature>
<feature type="region of interest" description="Disordered" evidence="1">
    <location>
        <begin position="93"/>
        <end position="135"/>
    </location>
</feature>
<keyword evidence="3" id="KW-1185">Reference proteome</keyword>
<dbReference type="EnsemblMetazoa" id="G33962.1">
    <property type="protein sequence ID" value="G33962.1:cds"/>
    <property type="gene ID" value="G33962"/>
</dbReference>
<proteinExistence type="predicted"/>
<sequence length="923" mass="104513">MTCIAVTHPPRSDVDRLAATTCDKSAVVIESVFDDMSWATPSGRSETVVTPGSIACTMVAHSPKSDVGPMKTTMCDTSDAEFSNDLLDFSSGSEYFPEDDELDESDPEASESSPIEKKRKRLQYSEGKTGGKNQCQKERILKELAENDEVISDSNSDISVEYPDFSALNKPSLLPVPLLNDEFSSADDSDVPLEDQNIDPETVAYDEKFPKIYVKLVRKSQTTKLGKKKKTERVYDSHYPCIFCGKMQTNFSHHLMSSLHMNEAEVQAIPKVNSTMTKEEKQKTVKERKTKFELLRLRGIHKHNTNVISEGKGEIILARRSTEREFDLNAVGPCPRCFAWHQLKNLKRHQKLCPKYDADESYSSQTSLNIQSKTLVGRISDQASKLVVTEVFTIMQPDHVSQVAQTDPLIISLGNQLMDRNRGNRVMRKYYTSQGMRLSAKLLIALKETTGHDEDLNYFLQPSQFVNVAEAALKCSNQDSIDEEDLSSPSNAIKLGYDIKSLASSKLASAIIHADEKRQKEAENFLQLMKMQWTVKVTKLARMVLQERQYNKPKSLPTPEDIKKITEFMKTEICNLDLTDISYANYKKVAVLTLARITLYNRRRCHEVQAIRLKAYNQRKTGQDDVQAQLMKELTSFEAHLLMTQEVVEIRGKVGRCVPVILPLETRQALSFIASKIVRKACSIPVESPYLFGSKTGGVFRAYDAISTVAQEAGLSSPSLIRTSNMRKYMATMVQALDTSEAERSWIIQHLGHNMDVHLHHYRQTSDVLERTEVAKILLIQDFGIVPHYVGRKLSDIQLDDIISTGESTSDVGSQVKPAFEQQQDDDSVIPEYNGNPMNSDDEDGFSKPKKTERKRWSKEEEDELKKLFKANFEKDYCPKQLEIEKIMKKSREKGGLIHLRPRDNIKKKVSGMLVKLRKKKDG</sequence>
<organism evidence="2 3">
    <name type="scientific">Magallana gigas</name>
    <name type="common">Pacific oyster</name>
    <name type="synonym">Crassostrea gigas</name>
    <dbReference type="NCBI Taxonomy" id="29159"/>
    <lineage>
        <taxon>Eukaryota</taxon>
        <taxon>Metazoa</taxon>
        <taxon>Spiralia</taxon>
        <taxon>Lophotrochozoa</taxon>
        <taxon>Mollusca</taxon>
        <taxon>Bivalvia</taxon>
        <taxon>Autobranchia</taxon>
        <taxon>Pteriomorphia</taxon>
        <taxon>Ostreida</taxon>
        <taxon>Ostreoidea</taxon>
        <taxon>Ostreidae</taxon>
        <taxon>Magallana</taxon>
    </lineage>
</organism>
<accession>A0A8W8MR70</accession>
<dbReference type="Proteomes" id="UP000005408">
    <property type="component" value="Unassembled WGS sequence"/>
</dbReference>
<evidence type="ECO:0000313" key="2">
    <source>
        <dbReference type="EnsemblMetazoa" id="G33962.1:cds"/>
    </source>
</evidence>
<feature type="compositionally biased region" description="Basic residues" evidence="1">
    <location>
        <begin position="848"/>
        <end position="857"/>
    </location>
</feature>
<dbReference type="PANTHER" id="PTHR33480">
    <property type="entry name" value="SET DOMAIN-CONTAINING PROTEIN-RELATED"/>
    <property type="match status" value="1"/>
</dbReference>
<evidence type="ECO:0000313" key="3">
    <source>
        <dbReference type="Proteomes" id="UP000005408"/>
    </source>
</evidence>